<dbReference type="Proteomes" id="UP001320603">
    <property type="component" value="Chromosome"/>
</dbReference>
<keyword evidence="2" id="KW-1185">Reference proteome</keyword>
<evidence type="ECO:0000313" key="2">
    <source>
        <dbReference type="Proteomes" id="UP001320603"/>
    </source>
</evidence>
<proteinExistence type="predicted"/>
<dbReference type="EMBL" id="CP146284">
    <property type="protein sequence ID" value="WWV65533.1"/>
    <property type="molecule type" value="Genomic_DNA"/>
</dbReference>
<dbReference type="RefSeq" id="WP_251967843.1">
    <property type="nucleotide sequence ID" value="NZ_CP146284.1"/>
</dbReference>
<accession>A0ABZ2IP10</accession>
<reference evidence="1 2" key="1">
    <citation type="submission" date="2024-02" db="EMBL/GenBank/DDBJ databases">
        <title>Whole genome sequencing of Parabacteroides sp. AD58.</title>
        <authorList>
            <person name="Chaplin A.V."/>
            <person name="Pikina A.P."/>
            <person name="Sokolova S.R."/>
            <person name="Korostin D.O."/>
            <person name="Efimov B.A."/>
        </authorList>
    </citation>
    <scope>NUCLEOTIDE SEQUENCE [LARGE SCALE GENOMIC DNA]</scope>
    <source>
        <strain evidence="1 2">AD58</strain>
    </source>
</reference>
<protein>
    <submittedName>
        <fullName evidence="1">RhuM family protein</fullName>
    </submittedName>
</protein>
<dbReference type="PANTHER" id="PTHR35810">
    <property type="entry name" value="CYTOPLASMIC PROTEIN-RELATED"/>
    <property type="match status" value="1"/>
</dbReference>
<organism evidence="1 2">
    <name type="scientific">Parabacteroides absconsus</name>
    <dbReference type="NCBI Taxonomy" id="2951805"/>
    <lineage>
        <taxon>Bacteria</taxon>
        <taxon>Pseudomonadati</taxon>
        <taxon>Bacteroidota</taxon>
        <taxon>Bacteroidia</taxon>
        <taxon>Bacteroidales</taxon>
        <taxon>Tannerellaceae</taxon>
        <taxon>Parabacteroides</taxon>
    </lineage>
</organism>
<name>A0ABZ2IP10_9BACT</name>
<dbReference type="PANTHER" id="PTHR35810:SF1">
    <property type="entry name" value="CYTOPLASMIC PROTEIN"/>
    <property type="match status" value="1"/>
</dbReference>
<sequence length="300" mass="35139">MDEGEIVLYQPDEIIKLEVHLKNETVWLSIEEMSQLFGRDISVIGKHIRNIFKEEELVKDSVWAKFAYTASDGKTYRVDYYNLDVIISVGYRVKSKQGTRFRQWANQILKDYVLKGYAMSPYSHRRIEERLNDHDRQIRELTDKVDFFVRTSLPPVEGIFYNGQIFDAYKFAVDLIRSARHSLVLIDNYVDESVLLMLSKRRTDVSAVIYTQRIMPQMQLDLEKHNSQYLPVEVKTYRDCHDRFLLIDGQEVYHIGASLKDLGKRMFAFSRLSIPAKVITDLLAADEGKEEVINKEEKII</sequence>
<dbReference type="Pfam" id="PF13310">
    <property type="entry name" value="Virulence_RhuM"/>
    <property type="match status" value="1"/>
</dbReference>
<evidence type="ECO:0000313" key="1">
    <source>
        <dbReference type="EMBL" id="WWV65533.1"/>
    </source>
</evidence>
<gene>
    <name evidence="1" type="primary">rhuM</name>
    <name evidence="1" type="ORF">NEE14_011050</name>
</gene>
<dbReference type="InterPro" id="IPR011204">
    <property type="entry name" value="Virulence_RhuM-like"/>
</dbReference>